<evidence type="ECO:0000313" key="3">
    <source>
        <dbReference type="EMBL" id="MFJ2822026.1"/>
    </source>
</evidence>
<evidence type="ECO:0000256" key="1">
    <source>
        <dbReference type="SAM" id="MobiDB-lite"/>
    </source>
</evidence>
<dbReference type="EMBL" id="JBIUYY010000005">
    <property type="protein sequence ID" value="MFJ2822026.1"/>
    <property type="molecule type" value="Genomic_DNA"/>
</dbReference>
<keyword evidence="4" id="KW-1185">Reference proteome</keyword>
<feature type="chain" id="PRO_5046520590" description="Secreted protein" evidence="2">
    <location>
        <begin position="28"/>
        <end position="135"/>
    </location>
</feature>
<protein>
    <recommendedName>
        <fullName evidence="5">Secreted protein</fullName>
    </recommendedName>
</protein>
<evidence type="ECO:0008006" key="5">
    <source>
        <dbReference type="Google" id="ProtNLM"/>
    </source>
</evidence>
<gene>
    <name evidence="3" type="ORF">ACIO7M_13050</name>
</gene>
<proteinExistence type="predicted"/>
<evidence type="ECO:0000256" key="2">
    <source>
        <dbReference type="SAM" id="SignalP"/>
    </source>
</evidence>
<accession>A0ABW8EIP7</accession>
<organism evidence="3 4">
    <name type="scientific">Streptomyces toxytricini</name>
    <name type="common">Actinomyces toxytricini</name>
    <dbReference type="NCBI Taxonomy" id="67369"/>
    <lineage>
        <taxon>Bacteria</taxon>
        <taxon>Bacillati</taxon>
        <taxon>Actinomycetota</taxon>
        <taxon>Actinomycetes</taxon>
        <taxon>Kitasatosporales</taxon>
        <taxon>Streptomycetaceae</taxon>
        <taxon>Streptomyces</taxon>
    </lineage>
</organism>
<feature type="compositionally biased region" description="Polar residues" evidence="1">
    <location>
        <begin position="93"/>
        <end position="109"/>
    </location>
</feature>
<comment type="caution">
    <text evidence="3">The sequence shown here is derived from an EMBL/GenBank/DDBJ whole genome shotgun (WGS) entry which is preliminary data.</text>
</comment>
<dbReference type="RefSeq" id="WP_365510870.1">
    <property type="nucleotide sequence ID" value="NZ_JBFANW010000262.1"/>
</dbReference>
<feature type="compositionally biased region" description="Basic and acidic residues" evidence="1">
    <location>
        <begin position="110"/>
        <end position="121"/>
    </location>
</feature>
<dbReference type="Proteomes" id="UP001617351">
    <property type="component" value="Unassembled WGS sequence"/>
</dbReference>
<feature type="region of interest" description="Disordered" evidence="1">
    <location>
        <begin position="72"/>
        <end position="135"/>
    </location>
</feature>
<reference evidence="3 4" key="1">
    <citation type="submission" date="2024-10" db="EMBL/GenBank/DDBJ databases">
        <title>The Natural Products Discovery Center: Release of the First 8490 Sequenced Strains for Exploring Actinobacteria Biosynthetic Diversity.</title>
        <authorList>
            <person name="Kalkreuter E."/>
            <person name="Kautsar S.A."/>
            <person name="Yang D."/>
            <person name="Bader C.D."/>
            <person name="Teijaro C.N."/>
            <person name="Fluegel L."/>
            <person name="Davis C.M."/>
            <person name="Simpson J.R."/>
            <person name="Lauterbach L."/>
            <person name="Steele A.D."/>
            <person name="Gui C."/>
            <person name="Meng S."/>
            <person name="Li G."/>
            <person name="Viehrig K."/>
            <person name="Ye F."/>
            <person name="Su P."/>
            <person name="Kiefer A.F."/>
            <person name="Nichols A."/>
            <person name="Cepeda A.J."/>
            <person name="Yan W."/>
            <person name="Fan B."/>
            <person name="Jiang Y."/>
            <person name="Adhikari A."/>
            <person name="Zheng C.-J."/>
            <person name="Schuster L."/>
            <person name="Cowan T.M."/>
            <person name="Smanski M.J."/>
            <person name="Chevrette M.G."/>
            <person name="De Carvalho L.P.S."/>
            <person name="Shen B."/>
        </authorList>
    </citation>
    <scope>NUCLEOTIDE SEQUENCE [LARGE SCALE GENOMIC DNA]</scope>
    <source>
        <strain evidence="3 4">NPDC087220</strain>
    </source>
</reference>
<name>A0ABW8EIP7_STRT5</name>
<evidence type="ECO:0000313" key="4">
    <source>
        <dbReference type="Proteomes" id="UP001617351"/>
    </source>
</evidence>
<feature type="signal peptide" evidence="2">
    <location>
        <begin position="1"/>
        <end position="27"/>
    </location>
</feature>
<sequence>MKFLIRTVSVVALALGTAWTGNGAAVAAVSSGELPAIIRCNNPTSLSAVDASGGNSLVRQLLSLVSEEDATNDGSLASGVMTGSGGEAVGGDASQSTNNNRCGASSDLDTSTRIDNSKRVDNSQALDIDNGPSLL</sequence>
<keyword evidence="2" id="KW-0732">Signal</keyword>